<keyword evidence="4" id="KW-1185">Reference proteome</keyword>
<dbReference type="PANTHER" id="PTHR34153">
    <property type="entry name" value="SI:CH211-262H13.3-RELATED-RELATED"/>
    <property type="match status" value="1"/>
</dbReference>
<dbReference type="Pfam" id="PF16064">
    <property type="entry name" value="DUF4806"/>
    <property type="match status" value="1"/>
</dbReference>
<dbReference type="InterPro" id="IPR032071">
    <property type="entry name" value="DUF4806"/>
</dbReference>
<accession>A0A9P0BD96</accession>
<reference evidence="3" key="1">
    <citation type="submission" date="2021-12" db="EMBL/GenBank/DDBJ databases">
        <authorList>
            <person name="King R."/>
        </authorList>
    </citation>
    <scope>NUCLEOTIDE SEQUENCE</scope>
</reference>
<dbReference type="EMBL" id="OV121138">
    <property type="protein sequence ID" value="CAH0560614.1"/>
    <property type="molecule type" value="Genomic_DNA"/>
</dbReference>
<feature type="domain" description="DUF4806" evidence="2">
    <location>
        <begin position="139"/>
        <end position="208"/>
    </location>
</feature>
<protein>
    <recommendedName>
        <fullName evidence="2">DUF4806 domain-containing protein</fullName>
    </recommendedName>
</protein>
<dbReference type="Proteomes" id="UP001154078">
    <property type="component" value="Chromosome 7"/>
</dbReference>
<dbReference type="AlphaFoldDB" id="A0A9P0BD96"/>
<name>A0A9P0BD96_BRAAE</name>
<dbReference type="OrthoDB" id="6780942at2759"/>
<evidence type="ECO:0000313" key="4">
    <source>
        <dbReference type="Proteomes" id="UP001154078"/>
    </source>
</evidence>
<sequence length="255" mass="28806">MNSSNISRNKQSWVGSDSDDLEIILPATPSLNKLKSSAIGPVTTNKNSRSKQSYHHSDDLISIMQSTPSINKLKSSDVPVTTNKNCQCSKELPKVLGLLQKLSLNQDKILREITVINSNIAILNPTEAVIDIETKISTSKEELEHFNTKLADEEYFAQNVRKFKLIGGKDVHDSTRRFLSKILTNSLAMRYNWRGRHDKFSFEELKQIILLIVASLRQNSLTNDVTIVQVENSIKNWLRLAGDRDGGRSQRKKSK</sequence>
<organism evidence="3 4">
    <name type="scientific">Brassicogethes aeneus</name>
    <name type="common">Rape pollen beetle</name>
    <name type="synonym">Meligethes aeneus</name>
    <dbReference type="NCBI Taxonomy" id="1431903"/>
    <lineage>
        <taxon>Eukaryota</taxon>
        <taxon>Metazoa</taxon>
        <taxon>Ecdysozoa</taxon>
        <taxon>Arthropoda</taxon>
        <taxon>Hexapoda</taxon>
        <taxon>Insecta</taxon>
        <taxon>Pterygota</taxon>
        <taxon>Neoptera</taxon>
        <taxon>Endopterygota</taxon>
        <taxon>Coleoptera</taxon>
        <taxon>Polyphaga</taxon>
        <taxon>Cucujiformia</taxon>
        <taxon>Nitidulidae</taxon>
        <taxon>Meligethinae</taxon>
        <taxon>Brassicogethes</taxon>
    </lineage>
</organism>
<feature type="region of interest" description="Disordered" evidence="1">
    <location>
        <begin position="35"/>
        <end position="56"/>
    </location>
</feature>
<proteinExistence type="predicted"/>
<evidence type="ECO:0000256" key="1">
    <source>
        <dbReference type="SAM" id="MobiDB-lite"/>
    </source>
</evidence>
<evidence type="ECO:0000259" key="2">
    <source>
        <dbReference type="Pfam" id="PF16064"/>
    </source>
</evidence>
<evidence type="ECO:0000313" key="3">
    <source>
        <dbReference type="EMBL" id="CAH0560614.1"/>
    </source>
</evidence>
<dbReference type="PANTHER" id="PTHR34153:SF2">
    <property type="entry name" value="SI:CH211-262H13.3-RELATED"/>
    <property type="match status" value="1"/>
</dbReference>
<gene>
    <name evidence="3" type="ORF">MELIAE_LOCUS10344</name>
</gene>